<keyword evidence="10" id="KW-1185">Reference proteome</keyword>
<evidence type="ECO:0000259" key="8">
    <source>
        <dbReference type="PROSITE" id="PS50850"/>
    </source>
</evidence>
<dbReference type="GO" id="GO:0016020">
    <property type="term" value="C:membrane"/>
    <property type="evidence" value="ECO:0007669"/>
    <property type="project" value="UniProtKB-SubCell"/>
</dbReference>
<sequence>MALPVALAKFASFTDVFLSGLIIPLIPSIVQSRVQPPQEQVQILISILISAYGGAIVAVSPLIPLLARRGASAWMIQAGGLVCAAASVAVLQFCSSLPILVLARALQGVGSAVITGGNSGLSGTVTDAGVRNTLSWISPALVQSFAMTAGPALSGYLFSSFAGEKAVFYAAYFLVAHNILLSIVGAKYTPTPVAVHVVLLDDSEAVPAVQDYGSLSLRGGDIYGSVSTLRSGASTATHRSRRSSISSVFSFRQEAPIFGIRMFTALHGYVVVGLLTTALYSVIPLFAERHLNSSMSTIGLVFVPLSGPAVLVGPFARLLTGRMPKAARFLSSVGFIICAPGLAYLGHLNPDRESADVRLFATLASISFGIGLAADPLIQEITRLVVEMDTILPQLDNVSATLPTVAYAWGSLIGPLLAGGIHWVWGWHSMTKFLGLLSAFTALFTLIFLQGWIGSPQPILSIDSATSGETAPLLSRSGHNEPTPATAPKKLSYKDFPADNSEDLSSSVRTDNAPSGRRHRRHFSIDNFSIATTAVPVATSDPDSATSGQIRFQAALETPAPTGSSFKSALGNPERRFVLREAPHAPATDPLLAAGNRYVIDDTTTAGSDSDKPKRHVVVFEEGSVPQELLDKRQHHVVAINSVDGSVRLASSMAEEHAVHVTEDEAGPVEVEGELPGSYRRYVVVMLEEGDMMGVEGM</sequence>
<evidence type="ECO:0000256" key="3">
    <source>
        <dbReference type="ARBA" id="ARBA00022692"/>
    </source>
</evidence>
<organism evidence="9 10">
    <name type="scientific">Schizothecium vesticola</name>
    <dbReference type="NCBI Taxonomy" id="314040"/>
    <lineage>
        <taxon>Eukaryota</taxon>
        <taxon>Fungi</taxon>
        <taxon>Dikarya</taxon>
        <taxon>Ascomycota</taxon>
        <taxon>Pezizomycotina</taxon>
        <taxon>Sordariomycetes</taxon>
        <taxon>Sordariomycetidae</taxon>
        <taxon>Sordariales</taxon>
        <taxon>Schizotheciaceae</taxon>
        <taxon>Schizothecium</taxon>
    </lineage>
</organism>
<feature type="transmembrane region" description="Helical" evidence="7">
    <location>
        <begin position="42"/>
        <end position="66"/>
    </location>
</feature>
<evidence type="ECO:0000313" key="10">
    <source>
        <dbReference type="Proteomes" id="UP001172155"/>
    </source>
</evidence>
<feature type="transmembrane region" description="Helical" evidence="7">
    <location>
        <begin position="326"/>
        <end position="345"/>
    </location>
</feature>
<keyword evidence="5 7" id="KW-0472">Membrane</keyword>
<gene>
    <name evidence="9" type="ORF">B0T18DRAFT_322674</name>
</gene>
<dbReference type="InterPro" id="IPR020846">
    <property type="entry name" value="MFS_dom"/>
</dbReference>
<dbReference type="PANTHER" id="PTHR23506">
    <property type="entry name" value="GH10249P"/>
    <property type="match status" value="1"/>
</dbReference>
<comment type="caution">
    <text evidence="9">The sequence shown here is derived from an EMBL/GenBank/DDBJ whole genome shotgun (WGS) entry which is preliminary data.</text>
</comment>
<evidence type="ECO:0000313" key="9">
    <source>
        <dbReference type="EMBL" id="KAK0749149.1"/>
    </source>
</evidence>
<dbReference type="PANTHER" id="PTHR23506:SF23">
    <property type="entry name" value="GH10249P"/>
    <property type="match status" value="1"/>
</dbReference>
<evidence type="ECO:0000256" key="4">
    <source>
        <dbReference type="ARBA" id="ARBA00022989"/>
    </source>
</evidence>
<dbReference type="EMBL" id="JAUKUD010000003">
    <property type="protein sequence ID" value="KAK0749149.1"/>
    <property type="molecule type" value="Genomic_DNA"/>
</dbReference>
<evidence type="ECO:0000256" key="1">
    <source>
        <dbReference type="ARBA" id="ARBA00004141"/>
    </source>
</evidence>
<feature type="domain" description="Major facilitator superfamily (MFS) profile" evidence="8">
    <location>
        <begin position="1"/>
        <end position="453"/>
    </location>
</feature>
<dbReference type="Gene3D" id="1.20.1250.20">
    <property type="entry name" value="MFS general substrate transporter like domains"/>
    <property type="match status" value="2"/>
</dbReference>
<feature type="transmembrane region" description="Helical" evidence="7">
    <location>
        <begin position="78"/>
        <end position="101"/>
    </location>
</feature>
<dbReference type="Pfam" id="PF07690">
    <property type="entry name" value="MFS_1"/>
    <property type="match status" value="1"/>
</dbReference>
<protein>
    <submittedName>
        <fullName evidence="9">Major facilitator superfamily domain-containing protein</fullName>
    </submittedName>
</protein>
<dbReference type="InterPro" id="IPR050930">
    <property type="entry name" value="MFS_Vesicular_Transporter"/>
</dbReference>
<feature type="transmembrane region" description="Helical" evidence="7">
    <location>
        <begin position="12"/>
        <end position="30"/>
    </location>
</feature>
<dbReference type="InterPro" id="IPR036259">
    <property type="entry name" value="MFS_trans_sf"/>
</dbReference>
<feature type="compositionally biased region" description="Polar residues" evidence="6">
    <location>
        <begin position="503"/>
        <end position="513"/>
    </location>
</feature>
<feature type="transmembrane region" description="Helical" evidence="7">
    <location>
        <begin position="406"/>
        <end position="426"/>
    </location>
</feature>
<feature type="transmembrane region" description="Helical" evidence="7">
    <location>
        <begin position="433"/>
        <end position="453"/>
    </location>
</feature>
<evidence type="ECO:0000256" key="2">
    <source>
        <dbReference type="ARBA" id="ARBA00022448"/>
    </source>
</evidence>
<proteinExistence type="predicted"/>
<dbReference type="Proteomes" id="UP001172155">
    <property type="component" value="Unassembled WGS sequence"/>
</dbReference>
<dbReference type="GO" id="GO:0022857">
    <property type="term" value="F:transmembrane transporter activity"/>
    <property type="evidence" value="ECO:0007669"/>
    <property type="project" value="InterPro"/>
</dbReference>
<dbReference type="AlphaFoldDB" id="A0AA40F0Y3"/>
<accession>A0AA40F0Y3</accession>
<feature type="transmembrane region" description="Helical" evidence="7">
    <location>
        <begin position="298"/>
        <end position="320"/>
    </location>
</feature>
<dbReference type="SUPFAM" id="SSF103473">
    <property type="entry name" value="MFS general substrate transporter"/>
    <property type="match status" value="1"/>
</dbReference>
<keyword evidence="2" id="KW-0813">Transport</keyword>
<reference evidence="9" key="1">
    <citation type="submission" date="2023-06" db="EMBL/GenBank/DDBJ databases">
        <title>Genome-scale phylogeny and comparative genomics of the fungal order Sordariales.</title>
        <authorList>
            <consortium name="Lawrence Berkeley National Laboratory"/>
            <person name="Hensen N."/>
            <person name="Bonometti L."/>
            <person name="Westerberg I."/>
            <person name="Brannstrom I.O."/>
            <person name="Guillou S."/>
            <person name="Cros-Aarteil S."/>
            <person name="Calhoun S."/>
            <person name="Haridas S."/>
            <person name="Kuo A."/>
            <person name="Mondo S."/>
            <person name="Pangilinan J."/>
            <person name="Riley R."/>
            <person name="LaButti K."/>
            <person name="Andreopoulos B."/>
            <person name="Lipzen A."/>
            <person name="Chen C."/>
            <person name="Yanf M."/>
            <person name="Daum C."/>
            <person name="Ng V."/>
            <person name="Clum A."/>
            <person name="Steindorff A."/>
            <person name="Ohm R."/>
            <person name="Martin F."/>
            <person name="Silar P."/>
            <person name="Natvig D."/>
            <person name="Lalanne C."/>
            <person name="Gautier V."/>
            <person name="Ament-velasquez S.L."/>
            <person name="Kruys A."/>
            <person name="Hutchinson M.I."/>
            <person name="Powell A.J."/>
            <person name="Barry K."/>
            <person name="Miller A.N."/>
            <person name="Grigoriev I.V."/>
            <person name="Debuchy R."/>
            <person name="Gladieux P."/>
            <person name="Thoren M.H."/>
            <person name="Johannesson H."/>
        </authorList>
    </citation>
    <scope>NUCLEOTIDE SEQUENCE</scope>
    <source>
        <strain evidence="9">SMH3187-1</strain>
    </source>
</reference>
<comment type="subcellular location">
    <subcellularLocation>
        <location evidence="1">Membrane</location>
        <topology evidence="1">Multi-pass membrane protein</topology>
    </subcellularLocation>
</comment>
<feature type="region of interest" description="Disordered" evidence="6">
    <location>
        <begin position="471"/>
        <end position="520"/>
    </location>
</feature>
<evidence type="ECO:0000256" key="5">
    <source>
        <dbReference type="ARBA" id="ARBA00023136"/>
    </source>
</evidence>
<dbReference type="PROSITE" id="PS50850">
    <property type="entry name" value="MFS"/>
    <property type="match status" value="1"/>
</dbReference>
<keyword evidence="3 7" id="KW-0812">Transmembrane</keyword>
<dbReference type="InterPro" id="IPR011701">
    <property type="entry name" value="MFS"/>
</dbReference>
<feature type="transmembrane region" description="Helical" evidence="7">
    <location>
        <begin position="266"/>
        <end position="286"/>
    </location>
</feature>
<evidence type="ECO:0000256" key="7">
    <source>
        <dbReference type="SAM" id="Phobius"/>
    </source>
</evidence>
<evidence type="ECO:0000256" key="6">
    <source>
        <dbReference type="SAM" id="MobiDB-lite"/>
    </source>
</evidence>
<name>A0AA40F0Y3_9PEZI</name>
<feature type="transmembrane region" description="Helical" evidence="7">
    <location>
        <begin position="166"/>
        <end position="186"/>
    </location>
</feature>
<keyword evidence="4 7" id="KW-1133">Transmembrane helix</keyword>